<name>A0A0S8GB82_UNCW3</name>
<protein>
    <submittedName>
        <fullName evidence="1">Uncharacterized protein</fullName>
    </submittedName>
</protein>
<evidence type="ECO:0000313" key="2">
    <source>
        <dbReference type="Proteomes" id="UP000051096"/>
    </source>
</evidence>
<proteinExistence type="predicted"/>
<dbReference type="AlphaFoldDB" id="A0A0S8GB82"/>
<comment type="caution">
    <text evidence="1">The sequence shown here is derived from an EMBL/GenBank/DDBJ whole genome shotgun (WGS) entry which is preliminary data.</text>
</comment>
<dbReference type="Proteomes" id="UP000051096">
    <property type="component" value="Unassembled WGS sequence"/>
</dbReference>
<dbReference type="EMBL" id="LJUO01000105">
    <property type="protein sequence ID" value="KPK69993.1"/>
    <property type="molecule type" value="Genomic_DNA"/>
</dbReference>
<evidence type="ECO:0000313" key="1">
    <source>
        <dbReference type="EMBL" id="KPK69993.1"/>
    </source>
</evidence>
<sequence length="81" mass="8615">MAILLLISCAPNTPPSTSSSTALHIPFHLERDKIILPVTIGDSRGLKVILDTGMSFEGILLYSTEGIALKNGIEVLVPGTR</sequence>
<accession>A0A0S8GB82</accession>
<organism evidence="1 2">
    <name type="scientific">candidate division WOR_3 bacterium SM23_60</name>
    <dbReference type="NCBI Taxonomy" id="1703780"/>
    <lineage>
        <taxon>Bacteria</taxon>
        <taxon>Bacteria division WOR-3</taxon>
    </lineage>
</organism>
<reference evidence="1 2" key="1">
    <citation type="journal article" date="2015" name="Microbiome">
        <title>Genomic resolution of linkages in carbon, nitrogen, and sulfur cycling among widespread estuary sediment bacteria.</title>
        <authorList>
            <person name="Baker B.J."/>
            <person name="Lazar C.S."/>
            <person name="Teske A.P."/>
            <person name="Dick G.J."/>
        </authorList>
    </citation>
    <scope>NUCLEOTIDE SEQUENCE [LARGE SCALE GENOMIC DNA]</scope>
    <source>
        <strain evidence="1">SM23_60</strain>
    </source>
</reference>
<gene>
    <name evidence="1" type="ORF">AMJ87_09580</name>
</gene>